<keyword evidence="4" id="KW-0732">Signal</keyword>
<dbReference type="PIRSF" id="PIRSF001092">
    <property type="entry name" value="Alpha-L-fucosidase"/>
    <property type="match status" value="1"/>
</dbReference>
<keyword evidence="6" id="KW-0326">Glycosidase</keyword>
<evidence type="ECO:0000313" key="9">
    <source>
        <dbReference type="EMBL" id="MBD2847414.1"/>
    </source>
</evidence>
<proteinExistence type="inferred from homology"/>
<comment type="similarity">
    <text evidence="2">Belongs to the glycosyl hydrolase 29 family.</text>
</comment>
<evidence type="ECO:0000256" key="3">
    <source>
        <dbReference type="ARBA" id="ARBA00012662"/>
    </source>
</evidence>
<sequence length="429" mass="49140">MMKRFGDERDWFFERRIGMFVHWGLYAINGWHEQEMWRRHVPRAHYVKLAERFNPERFDPDQWIDLAESAGMRYMCVTAKHHDGFCLWDTRETAFHVMNTPYGKDIIGMLAEACARRGMPLQLYYSCVDWHHPNYPNQGRHHELSGPQEGDRPDMAAYMAFVRNQLRELCTNYGTLHGIFWDMNVPGHRDPGLHAMIRHLQPAAVINDRGYGEGDYGTPERDYDAAQIAGHRAFDRPTEACQSLGMTSWGYRSEEDYYSAKYMMQSMDQILAMGGNYLLNVGPCADGTIAPEYAAAFGRIGQWSAKARESWEGAEPASELLRSPNMLLTRKGTSLYVHLYRDPQGAAIVVEGLETLPIRAVLLNDGRELPCVRSQGTRHWRQPLEDVRIRGLPIDELAGEVPVIRLEFDHAPALRPQESGEPAPEGLFR</sequence>
<dbReference type="GO" id="GO:0006004">
    <property type="term" value="P:fucose metabolic process"/>
    <property type="evidence" value="ECO:0007669"/>
    <property type="project" value="InterPro"/>
</dbReference>
<name>A0A927BXQ4_9BACL</name>
<dbReference type="Proteomes" id="UP000621560">
    <property type="component" value="Unassembled WGS sequence"/>
</dbReference>
<dbReference type="AlphaFoldDB" id="A0A927BXQ4"/>
<dbReference type="InterPro" id="IPR000933">
    <property type="entry name" value="Glyco_hydro_29"/>
</dbReference>
<dbReference type="RefSeq" id="WP_190920520.1">
    <property type="nucleotide sequence ID" value="NZ_JACXIZ010000037.1"/>
</dbReference>
<evidence type="ECO:0000256" key="5">
    <source>
        <dbReference type="ARBA" id="ARBA00022801"/>
    </source>
</evidence>
<protein>
    <recommendedName>
        <fullName evidence="3">alpha-L-fucosidase</fullName>
        <ecNumber evidence="3">3.2.1.51</ecNumber>
    </recommendedName>
</protein>
<dbReference type="PRINTS" id="PR00741">
    <property type="entry name" value="GLHYDRLASE29"/>
</dbReference>
<accession>A0A927BXQ4</accession>
<keyword evidence="10" id="KW-1185">Reference proteome</keyword>
<evidence type="ECO:0000256" key="1">
    <source>
        <dbReference type="ARBA" id="ARBA00004071"/>
    </source>
</evidence>
<organism evidence="9 10">
    <name type="scientific">Paenibacillus sabuli</name>
    <dbReference type="NCBI Taxonomy" id="2772509"/>
    <lineage>
        <taxon>Bacteria</taxon>
        <taxon>Bacillati</taxon>
        <taxon>Bacillota</taxon>
        <taxon>Bacilli</taxon>
        <taxon>Bacillales</taxon>
        <taxon>Paenibacillaceae</taxon>
        <taxon>Paenibacillus</taxon>
    </lineage>
</organism>
<dbReference type="EC" id="3.2.1.51" evidence="3"/>
<dbReference type="Pfam" id="PF01120">
    <property type="entry name" value="Alpha_L_fucos"/>
    <property type="match status" value="1"/>
</dbReference>
<dbReference type="InterPro" id="IPR017853">
    <property type="entry name" value="GH"/>
</dbReference>
<evidence type="ECO:0000256" key="2">
    <source>
        <dbReference type="ARBA" id="ARBA00007951"/>
    </source>
</evidence>
<evidence type="ECO:0000259" key="8">
    <source>
        <dbReference type="Pfam" id="PF01120"/>
    </source>
</evidence>
<dbReference type="InterPro" id="IPR016286">
    <property type="entry name" value="FUC_metazoa-typ"/>
</dbReference>
<feature type="domain" description="Glycoside hydrolase family 29 N-terminal" evidence="8">
    <location>
        <begin position="10"/>
        <end position="305"/>
    </location>
</feature>
<evidence type="ECO:0000256" key="4">
    <source>
        <dbReference type="ARBA" id="ARBA00022729"/>
    </source>
</evidence>
<dbReference type="SMART" id="SM00812">
    <property type="entry name" value="Alpha_L_fucos"/>
    <property type="match status" value="1"/>
</dbReference>
<evidence type="ECO:0000256" key="6">
    <source>
        <dbReference type="ARBA" id="ARBA00023295"/>
    </source>
</evidence>
<reference evidence="9" key="1">
    <citation type="submission" date="2020-09" db="EMBL/GenBank/DDBJ databases">
        <title>A novel bacterium of genus Paenibacillus, isolated from South China Sea.</title>
        <authorList>
            <person name="Huang H."/>
            <person name="Mo K."/>
            <person name="Hu Y."/>
        </authorList>
    </citation>
    <scope>NUCLEOTIDE SEQUENCE</scope>
    <source>
        <strain evidence="9">IB182496</strain>
    </source>
</reference>
<evidence type="ECO:0000313" key="10">
    <source>
        <dbReference type="Proteomes" id="UP000621560"/>
    </source>
</evidence>
<comment type="caution">
    <text evidence="9">The sequence shown here is derived from an EMBL/GenBank/DDBJ whole genome shotgun (WGS) entry which is preliminary data.</text>
</comment>
<dbReference type="Gene3D" id="3.20.20.80">
    <property type="entry name" value="Glycosidases"/>
    <property type="match status" value="1"/>
</dbReference>
<dbReference type="InterPro" id="IPR057739">
    <property type="entry name" value="Glyco_hydro_29_N"/>
</dbReference>
<dbReference type="PANTHER" id="PTHR10030:SF37">
    <property type="entry name" value="ALPHA-L-FUCOSIDASE-RELATED"/>
    <property type="match status" value="1"/>
</dbReference>
<evidence type="ECO:0000256" key="7">
    <source>
        <dbReference type="PIRSR" id="PIRSR001092-1"/>
    </source>
</evidence>
<keyword evidence="5" id="KW-0378">Hydrolase</keyword>
<dbReference type="GO" id="GO:0004560">
    <property type="term" value="F:alpha-L-fucosidase activity"/>
    <property type="evidence" value="ECO:0007669"/>
    <property type="project" value="InterPro"/>
</dbReference>
<dbReference type="GO" id="GO:0016139">
    <property type="term" value="P:glycoside catabolic process"/>
    <property type="evidence" value="ECO:0007669"/>
    <property type="project" value="TreeGrafter"/>
</dbReference>
<comment type="function">
    <text evidence="1">Alpha-L-fucosidase is responsible for hydrolyzing the alpha-1,6-linked fucose joined to the reducing-end N-acetylglucosamine of the carbohydrate moieties of glycoproteins.</text>
</comment>
<gene>
    <name evidence="9" type="ORF">IDH44_19605</name>
</gene>
<feature type="site" description="May be important for catalysis" evidence="7">
    <location>
        <position position="241"/>
    </location>
</feature>
<dbReference type="GO" id="GO:0005764">
    <property type="term" value="C:lysosome"/>
    <property type="evidence" value="ECO:0007669"/>
    <property type="project" value="TreeGrafter"/>
</dbReference>
<dbReference type="PANTHER" id="PTHR10030">
    <property type="entry name" value="ALPHA-L-FUCOSIDASE"/>
    <property type="match status" value="1"/>
</dbReference>
<dbReference type="EMBL" id="JACXIZ010000037">
    <property type="protein sequence ID" value="MBD2847414.1"/>
    <property type="molecule type" value="Genomic_DNA"/>
</dbReference>
<dbReference type="SUPFAM" id="SSF51445">
    <property type="entry name" value="(Trans)glycosidases"/>
    <property type="match status" value="1"/>
</dbReference>